<proteinExistence type="predicted"/>
<name>A0A4U5M2L1_STECR</name>
<evidence type="ECO:0000313" key="2">
    <source>
        <dbReference type="EMBL" id="TKR62940.1"/>
    </source>
</evidence>
<dbReference type="AlphaFoldDB" id="A0A4U5M2L1"/>
<dbReference type="Proteomes" id="UP000298663">
    <property type="component" value="Unassembled WGS sequence"/>
</dbReference>
<gene>
    <name evidence="2" type="ORF">L596_026837</name>
</gene>
<evidence type="ECO:0000256" key="1">
    <source>
        <dbReference type="SAM" id="Coils"/>
    </source>
</evidence>
<accession>A0A4U5M2L1</accession>
<dbReference type="EMBL" id="AZBU02000010">
    <property type="protein sequence ID" value="TKR62940.1"/>
    <property type="molecule type" value="Genomic_DNA"/>
</dbReference>
<keyword evidence="1" id="KW-0175">Coiled coil</keyword>
<feature type="coiled-coil region" evidence="1">
    <location>
        <begin position="65"/>
        <end position="148"/>
    </location>
</feature>
<reference evidence="2 3" key="2">
    <citation type="journal article" date="2019" name="G3 (Bethesda)">
        <title>Hybrid Assembly of the Genome of the Entomopathogenic Nematode Steinernema carpocapsae Identifies the X-Chromosome.</title>
        <authorList>
            <person name="Serra L."/>
            <person name="Macchietto M."/>
            <person name="Macias-Munoz A."/>
            <person name="McGill C.J."/>
            <person name="Rodriguez I.M."/>
            <person name="Rodriguez B."/>
            <person name="Murad R."/>
            <person name="Mortazavi A."/>
        </authorList>
    </citation>
    <scope>NUCLEOTIDE SEQUENCE [LARGE SCALE GENOMIC DNA]</scope>
    <source>
        <strain evidence="2 3">ALL</strain>
    </source>
</reference>
<keyword evidence="3" id="KW-1185">Reference proteome</keyword>
<comment type="caution">
    <text evidence="2">The sequence shown here is derived from an EMBL/GenBank/DDBJ whole genome shotgun (WGS) entry which is preliminary data.</text>
</comment>
<sequence length="151" mass="17605">MAQTHLDFNQALPPIDVSKDDLLGQIEQARSVALKNMSEKEVYLQQVHKKRKQFHAQLTHLLSTLEKTNNDLRTAVTENRDLKVQNTSLSQKNAQLERELTAFKLRVTRNEAEEEAELRLVEKERQKAEKWEQQCRRKDEKIAKLMDLLGG</sequence>
<reference evidence="2 3" key="1">
    <citation type="journal article" date="2015" name="Genome Biol.">
        <title>Comparative genomics of Steinernema reveals deeply conserved gene regulatory networks.</title>
        <authorList>
            <person name="Dillman A.R."/>
            <person name="Macchietto M."/>
            <person name="Porter C.F."/>
            <person name="Rogers A."/>
            <person name="Williams B."/>
            <person name="Antoshechkin I."/>
            <person name="Lee M.M."/>
            <person name="Goodwin Z."/>
            <person name="Lu X."/>
            <person name="Lewis E.E."/>
            <person name="Goodrich-Blair H."/>
            <person name="Stock S.P."/>
            <person name="Adams B.J."/>
            <person name="Sternberg P.W."/>
            <person name="Mortazavi A."/>
        </authorList>
    </citation>
    <scope>NUCLEOTIDE SEQUENCE [LARGE SCALE GENOMIC DNA]</scope>
    <source>
        <strain evidence="2 3">ALL</strain>
    </source>
</reference>
<protein>
    <submittedName>
        <fullName evidence="2">Uncharacterized protein</fullName>
    </submittedName>
</protein>
<organism evidence="2 3">
    <name type="scientific">Steinernema carpocapsae</name>
    <name type="common">Entomopathogenic nematode</name>
    <dbReference type="NCBI Taxonomy" id="34508"/>
    <lineage>
        <taxon>Eukaryota</taxon>
        <taxon>Metazoa</taxon>
        <taxon>Ecdysozoa</taxon>
        <taxon>Nematoda</taxon>
        <taxon>Chromadorea</taxon>
        <taxon>Rhabditida</taxon>
        <taxon>Tylenchina</taxon>
        <taxon>Panagrolaimomorpha</taxon>
        <taxon>Strongyloidoidea</taxon>
        <taxon>Steinernematidae</taxon>
        <taxon>Steinernema</taxon>
    </lineage>
</organism>
<evidence type="ECO:0000313" key="3">
    <source>
        <dbReference type="Proteomes" id="UP000298663"/>
    </source>
</evidence>